<dbReference type="InterPro" id="IPR010613">
    <property type="entry name" value="PES"/>
</dbReference>
<sequence>MGNRVKGKKKLKSIKTKALDKNSKRRLATLGKKTQKGHEGEAIQYITRGRAVKKLGITLRDFRRLCILKGIYPREPKNKRFSKTVYHVKDITFLAHEPLLEKFRLFKAYMKKVSRHLNRRDHKEANRMYEERPLYSLEHLVRERYPRFTDSLADLDDALCLIHLFSTMRKLGTITDQRTENCLRLTREWQLYVAKSRSLRKTFVSVKGIYYQADVMGHSITWIVPHKFTQEAPREVDFRVMSTFLEFYESLLGFVLFKLYHGMGLHYPPRLDQSLEEGGAHLACIQLENLANNPAKAIEDKMDLGEESESDAGEESEEEENVSESEQQQKSKKRIETLAKQFSKIVKDEAKSNKKAKQEQSTEDSGSDDDDDDVFAADEEAKKITENSNLVTALTNLFKGLTFWLSREVPFESLEFVIRSLGGEVLSEELGGNKNDKRITHFVSDRPNLKMNNDRCEYVQPQWVYDSCNFKILLPVKRYAPGASLPPHLSPFVNNDAVGYTPEYAEEIEKLQAAAGVAPEQFVTPKLLRDITRKDDDEDAEDDDVDTNEKEEEFVNDLKEELLAGERLKQAKKKEVLKLVESVDSDDDEESEEEEEEESEEEEEKVEVKQPTKKEKKKEEKKKKELAEKKEQNKKRKGEEISKEEEPVKKVKKNKEERFILSKRFSGSRPGYVFKYGPNGLGYYIDKNAKRVVTFKAGKAVSNRAKRQAQQKEEHDMRKMMMSGKAKRLYTKMQHGINRRKENAAQLKRRRK</sequence>
<dbReference type="Pfam" id="PF16589">
    <property type="entry name" value="BRCT_2"/>
    <property type="match status" value="1"/>
</dbReference>
<reference evidence="7" key="1">
    <citation type="submission" date="2021-01" db="EMBL/GenBank/DDBJ databases">
        <authorList>
            <person name="Corre E."/>
            <person name="Pelletier E."/>
            <person name="Niang G."/>
            <person name="Scheremetjew M."/>
            <person name="Finn R."/>
            <person name="Kale V."/>
            <person name="Holt S."/>
            <person name="Cochrane G."/>
            <person name="Meng A."/>
            <person name="Brown T."/>
            <person name="Cohen L."/>
        </authorList>
    </citation>
    <scope>NUCLEOTIDE SEQUENCE</scope>
    <source>
        <strain evidence="7">NY070348D</strain>
    </source>
</reference>
<feature type="compositionally biased region" description="Basic and acidic residues" evidence="5">
    <location>
        <begin position="710"/>
        <end position="719"/>
    </location>
</feature>
<dbReference type="SUPFAM" id="SSF52113">
    <property type="entry name" value="BRCT domain"/>
    <property type="match status" value="1"/>
</dbReference>
<dbReference type="SMART" id="SM00292">
    <property type="entry name" value="BRCT"/>
    <property type="match status" value="1"/>
</dbReference>
<evidence type="ECO:0000313" key="7">
    <source>
        <dbReference type="EMBL" id="CAD9669013.1"/>
    </source>
</evidence>
<dbReference type="InterPro" id="IPR036420">
    <property type="entry name" value="BRCT_dom_sf"/>
</dbReference>
<feature type="compositionally biased region" description="Basic and acidic residues" evidence="5">
    <location>
        <begin position="349"/>
        <end position="360"/>
    </location>
</feature>
<accession>A0A7S2REP5</accession>
<evidence type="ECO:0000256" key="2">
    <source>
        <dbReference type="ARBA" id="ARBA00022552"/>
    </source>
</evidence>
<dbReference type="InterPro" id="IPR001357">
    <property type="entry name" value="BRCT_dom"/>
</dbReference>
<feature type="region of interest" description="Disordered" evidence="5">
    <location>
        <begin position="704"/>
        <end position="752"/>
    </location>
</feature>
<dbReference type="PROSITE" id="PS50172">
    <property type="entry name" value="BRCT"/>
    <property type="match status" value="1"/>
</dbReference>
<organism evidence="7">
    <name type="scientific">Mucochytrium quahogii</name>
    <dbReference type="NCBI Taxonomy" id="96639"/>
    <lineage>
        <taxon>Eukaryota</taxon>
        <taxon>Sar</taxon>
        <taxon>Stramenopiles</taxon>
        <taxon>Bigyra</taxon>
        <taxon>Labyrinthulomycetes</taxon>
        <taxon>Thraustochytrida</taxon>
        <taxon>Thraustochytriidae</taxon>
        <taxon>Mucochytrium</taxon>
    </lineage>
</organism>
<dbReference type="PANTHER" id="PTHR12221:SF6">
    <property type="entry name" value="PESCADILLO HOMOLOG"/>
    <property type="match status" value="1"/>
</dbReference>
<comment type="similarity">
    <text evidence="4">Belongs to the pescadillo family.</text>
</comment>
<evidence type="ECO:0000256" key="1">
    <source>
        <dbReference type="ARBA" id="ARBA00022517"/>
    </source>
</evidence>
<dbReference type="CDD" id="cd17709">
    <property type="entry name" value="BRCT_pescadillo_like"/>
    <property type="match status" value="1"/>
</dbReference>
<feature type="compositionally biased region" description="Acidic residues" evidence="5">
    <location>
        <begin position="536"/>
        <end position="554"/>
    </location>
</feature>
<dbReference type="PANTHER" id="PTHR12221">
    <property type="entry name" value="PESCADILLO - RELATED"/>
    <property type="match status" value="1"/>
</dbReference>
<name>A0A7S2REP5_9STRA</name>
<keyword evidence="3 4" id="KW-0539">Nucleus</keyword>
<dbReference type="GO" id="GO:0030687">
    <property type="term" value="C:preribosome, large subunit precursor"/>
    <property type="evidence" value="ECO:0007669"/>
    <property type="project" value="UniProtKB-UniRule"/>
</dbReference>
<feature type="region of interest" description="Disordered" evidence="5">
    <location>
        <begin position="529"/>
        <end position="554"/>
    </location>
</feature>
<proteinExistence type="inferred from homology"/>
<dbReference type="GO" id="GO:0000463">
    <property type="term" value="P:maturation of LSU-rRNA from tricistronic rRNA transcript (SSU-rRNA, 5.8S rRNA, LSU-rRNA)"/>
    <property type="evidence" value="ECO:0007669"/>
    <property type="project" value="UniProtKB-UniRule"/>
</dbReference>
<dbReference type="GO" id="GO:0003723">
    <property type="term" value="F:RNA binding"/>
    <property type="evidence" value="ECO:0007669"/>
    <property type="project" value="TreeGrafter"/>
</dbReference>
<feature type="region of interest" description="Disordered" evidence="5">
    <location>
        <begin position="303"/>
        <end position="333"/>
    </location>
</feature>
<protein>
    <recommendedName>
        <fullName evidence="4">Pescadillo homolog</fullName>
    </recommendedName>
</protein>
<feature type="compositionally biased region" description="Acidic residues" evidence="5">
    <location>
        <begin position="361"/>
        <end position="373"/>
    </location>
</feature>
<dbReference type="AlphaFoldDB" id="A0A7S2REP5"/>
<feature type="region of interest" description="Disordered" evidence="5">
    <location>
        <begin position="349"/>
        <end position="373"/>
    </location>
</feature>
<evidence type="ECO:0000256" key="4">
    <source>
        <dbReference type="HAMAP-Rule" id="MF_03028"/>
    </source>
</evidence>
<dbReference type="GO" id="GO:0070545">
    <property type="term" value="C:PeBoW complex"/>
    <property type="evidence" value="ECO:0007669"/>
    <property type="project" value="TreeGrafter"/>
</dbReference>
<evidence type="ECO:0000256" key="5">
    <source>
        <dbReference type="SAM" id="MobiDB-lite"/>
    </source>
</evidence>
<feature type="compositionally biased region" description="Acidic residues" evidence="5">
    <location>
        <begin position="583"/>
        <end position="605"/>
    </location>
</feature>
<evidence type="ECO:0000256" key="3">
    <source>
        <dbReference type="ARBA" id="ARBA00023242"/>
    </source>
</evidence>
<feature type="compositionally biased region" description="Acidic residues" evidence="5">
    <location>
        <begin position="305"/>
        <end position="323"/>
    </location>
</feature>
<feature type="domain" description="BRCT" evidence="6">
    <location>
        <begin position="393"/>
        <end position="481"/>
    </location>
</feature>
<dbReference type="GO" id="GO:0000466">
    <property type="term" value="P:maturation of 5.8S rRNA from tricistronic rRNA transcript (SSU-rRNA, 5.8S rRNA, LSU-rRNA)"/>
    <property type="evidence" value="ECO:0007669"/>
    <property type="project" value="UniProtKB-UniRule"/>
</dbReference>
<gene>
    <name evidence="7" type="ORF">QSP1433_LOCUS2666</name>
</gene>
<comment type="function">
    <text evidence="4">Required for maturation of ribosomal RNAs and formation of the large ribosomal subunit.</text>
</comment>
<keyword evidence="1 4" id="KW-0690">Ribosome biogenesis</keyword>
<comment type="subcellular location">
    <subcellularLocation>
        <location evidence="4">Nucleus</location>
        <location evidence="4">Nucleolus</location>
    </subcellularLocation>
    <subcellularLocation>
        <location evidence="4">Nucleus</location>
        <location evidence="4">Nucleoplasm</location>
    </subcellularLocation>
</comment>
<evidence type="ECO:0000259" key="6">
    <source>
        <dbReference type="PROSITE" id="PS50172"/>
    </source>
</evidence>
<dbReference type="GO" id="GO:0043021">
    <property type="term" value="F:ribonucleoprotein complex binding"/>
    <property type="evidence" value="ECO:0007669"/>
    <property type="project" value="UniProtKB-UniRule"/>
</dbReference>
<keyword evidence="2 4" id="KW-0698">rRNA processing</keyword>
<dbReference type="GO" id="GO:0005654">
    <property type="term" value="C:nucleoplasm"/>
    <property type="evidence" value="ECO:0007669"/>
    <property type="project" value="UniProtKB-SubCell"/>
</dbReference>
<dbReference type="Pfam" id="PF06732">
    <property type="entry name" value="Pescadillo_N"/>
    <property type="match status" value="1"/>
</dbReference>
<dbReference type="EMBL" id="HBHK01004444">
    <property type="protein sequence ID" value="CAD9669013.1"/>
    <property type="molecule type" value="Transcribed_RNA"/>
</dbReference>
<dbReference type="HAMAP" id="MF_03028">
    <property type="entry name" value="Pescadillo"/>
    <property type="match status" value="1"/>
</dbReference>
<feature type="compositionally biased region" description="Basic and acidic residues" evidence="5">
    <location>
        <begin position="622"/>
        <end position="653"/>
    </location>
</feature>
<dbReference type="Gene3D" id="3.40.50.10190">
    <property type="entry name" value="BRCT domain"/>
    <property type="match status" value="1"/>
</dbReference>
<feature type="region of interest" description="Disordered" evidence="5">
    <location>
        <begin position="576"/>
        <end position="653"/>
    </location>
</feature>